<evidence type="ECO:0000313" key="2">
    <source>
        <dbReference type="Proteomes" id="UP001497444"/>
    </source>
</evidence>
<keyword evidence="2" id="KW-1185">Reference proteome</keyword>
<dbReference type="InterPro" id="IPR023214">
    <property type="entry name" value="HAD_sf"/>
</dbReference>
<accession>A0ABP0WR78</accession>
<evidence type="ECO:0000313" key="1">
    <source>
        <dbReference type="EMBL" id="CAK9267882.1"/>
    </source>
</evidence>
<dbReference type="InterPro" id="IPR006439">
    <property type="entry name" value="HAD-SF_hydro_IA"/>
</dbReference>
<dbReference type="InterPro" id="IPR036412">
    <property type="entry name" value="HAD-like_sf"/>
</dbReference>
<sequence length="246" mass="27414">MLLCGTVLRTLVQSSVSSAMASTSGSIAATAQRTLRGVVFDMDGTLTVPTIDFASMYRRVLGDDHPRIVSGSPIDILHEIAEWSPEKQVHAYAIIAEYEKQALERLQIMPGAHEVCKLLDSKQIRRGLITRNVKESVDLFHSRFELQEFSPALSREFKPYKPSAAPLLHICNTWGASPSEVLMVGDSAKDDIACGTRAGAITCLLDENDRYEVSQLPEEQRPDFKVRTLFEINSLLESCFRLEPLF</sequence>
<dbReference type="PANTHER" id="PTHR43885:SF1">
    <property type="entry name" value="SUPERFAMILY HYDROLASE, PUTATIVE (AFU_ORTHOLOGUE AFUA_4G13290)-RELATED"/>
    <property type="match status" value="1"/>
</dbReference>
<dbReference type="SUPFAM" id="SSF56784">
    <property type="entry name" value="HAD-like"/>
    <property type="match status" value="1"/>
</dbReference>
<dbReference type="Gene3D" id="3.40.50.1000">
    <property type="entry name" value="HAD superfamily/HAD-like"/>
    <property type="match status" value="1"/>
</dbReference>
<gene>
    <name evidence="1" type="ORF">CSSPJE1EN1_LOCUS13360</name>
</gene>
<dbReference type="Pfam" id="PF00702">
    <property type="entry name" value="Hydrolase"/>
    <property type="match status" value="1"/>
</dbReference>
<dbReference type="SFLD" id="SFLDG01129">
    <property type="entry name" value="C1.5:_HAD__Beta-PGM__Phosphata"/>
    <property type="match status" value="1"/>
</dbReference>
<evidence type="ECO:0008006" key="3">
    <source>
        <dbReference type="Google" id="ProtNLM"/>
    </source>
</evidence>
<organism evidence="1 2">
    <name type="scientific">Sphagnum jensenii</name>
    <dbReference type="NCBI Taxonomy" id="128206"/>
    <lineage>
        <taxon>Eukaryota</taxon>
        <taxon>Viridiplantae</taxon>
        <taxon>Streptophyta</taxon>
        <taxon>Embryophyta</taxon>
        <taxon>Bryophyta</taxon>
        <taxon>Sphagnophytina</taxon>
        <taxon>Sphagnopsida</taxon>
        <taxon>Sphagnales</taxon>
        <taxon>Sphagnaceae</taxon>
        <taxon>Sphagnum</taxon>
    </lineage>
</organism>
<dbReference type="EMBL" id="OZ020097">
    <property type="protein sequence ID" value="CAK9267882.1"/>
    <property type="molecule type" value="Genomic_DNA"/>
</dbReference>
<name>A0ABP0WR78_9BRYO</name>
<dbReference type="Gene3D" id="1.10.260.80">
    <property type="match status" value="1"/>
</dbReference>
<dbReference type="NCBIfam" id="TIGR01549">
    <property type="entry name" value="HAD-SF-IA-v1"/>
    <property type="match status" value="1"/>
</dbReference>
<proteinExistence type="predicted"/>
<dbReference type="Proteomes" id="UP001497444">
    <property type="component" value="Chromosome 2"/>
</dbReference>
<protein>
    <recommendedName>
        <fullName evidence="3">Haloacid dehalogenase-like hydrolase domain-containing protein</fullName>
    </recommendedName>
</protein>
<reference evidence="1 2" key="1">
    <citation type="submission" date="2024-02" db="EMBL/GenBank/DDBJ databases">
        <authorList>
            <consortium name="ELIXIR-Norway"/>
            <consortium name="Elixir Norway"/>
        </authorList>
    </citation>
    <scope>NUCLEOTIDE SEQUENCE [LARGE SCALE GENOMIC DNA]</scope>
</reference>
<dbReference type="SFLD" id="SFLDS00003">
    <property type="entry name" value="Haloacid_Dehalogenase"/>
    <property type="match status" value="1"/>
</dbReference>
<dbReference type="PANTHER" id="PTHR43885">
    <property type="entry name" value="HALOACID DEHALOGENASE-LIKE HYDROLASE"/>
    <property type="match status" value="1"/>
</dbReference>